<dbReference type="EMBL" id="JACHWR010000001">
    <property type="protein sequence ID" value="MBB3040499.1"/>
    <property type="molecule type" value="Genomic_DNA"/>
</dbReference>
<protein>
    <submittedName>
        <fullName evidence="2">Uncharacterized protein</fullName>
    </submittedName>
</protein>
<dbReference type="Proteomes" id="UP000589626">
    <property type="component" value="Unassembled WGS sequence"/>
</dbReference>
<gene>
    <name evidence="2" type="ORF">FHU40_000300</name>
</gene>
<dbReference type="AlphaFoldDB" id="A0A7W4VSD5"/>
<keyword evidence="1" id="KW-0812">Transmembrane</keyword>
<accession>A0A7W4VSD5</accession>
<name>A0A7W4VSD5_9ACTN</name>
<evidence type="ECO:0000256" key="1">
    <source>
        <dbReference type="SAM" id="Phobius"/>
    </source>
</evidence>
<keyword evidence="1" id="KW-1133">Transmembrane helix</keyword>
<feature type="transmembrane region" description="Helical" evidence="1">
    <location>
        <begin position="6"/>
        <end position="25"/>
    </location>
</feature>
<proteinExistence type="predicted"/>
<evidence type="ECO:0000313" key="3">
    <source>
        <dbReference type="Proteomes" id="UP000589626"/>
    </source>
</evidence>
<evidence type="ECO:0000313" key="2">
    <source>
        <dbReference type="EMBL" id="MBB3040499.1"/>
    </source>
</evidence>
<comment type="caution">
    <text evidence="2">The sequence shown here is derived from an EMBL/GenBank/DDBJ whole genome shotgun (WGS) entry which is preliminary data.</text>
</comment>
<sequence>MSLLLPLVLLVAAAVLVVVGFVVLARHRSGRSRSGY</sequence>
<keyword evidence="1" id="KW-0472">Membrane</keyword>
<keyword evidence="3" id="KW-1185">Reference proteome</keyword>
<organism evidence="2 3">
    <name type="scientific">Nocardioides soli</name>
    <dbReference type="NCBI Taxonomy" id="1036020"/>
    <lineage>
        <taxon>Bacteria</taxon>
        <taxon>Bacillati</taxon>
        <taxon>Actinomycetota</taxon>
        <taxon>Actinomycetes</taxon>
        <taxon>Propionibacteriales</taxon>
        <taxon>Nocardioidaceae</taxon>
        <taxon>Nocardioides</taxon>
    </lineage>
</organism>
<reference evidence="2 3" key="1">
    <citation type="submission" date="2020-08" db="EMBL/GenBank/DDBJ databases">
        <title>Sequencing the genomes of 1000 actinobacteria strains.</title>
        <authorList>
            <person name="Klenk H.-P."/>
        </authorList>
    </citation>
    <scope>NUCLEOTIDE SEQUENCE [LARGE SCALE GENOMIC DNA]</scope>
    <source>
        <strain evidence="2 3">DSM 105498</strain>
    </source>
</reference>